<organism evidence="2">
    <name type="scientific">Rhizopus microsporus var. microsporus</name>
    <dbReference type="NCBI Taxonomy" id="86635"/>
    <lineage>
        <taxon>Eukaryota</taxon>
        <taxon>Fungi</taxon>
        <taxon>Fungi incertae sedis</taxon>
        <taxon>Mucoromycota</taxon>
        <taxon>Mucoromycotina</taxon>
        <taxon>Mucoromycetes</taxon>
        <taxon>Mucorales</taxon>
        <taxon>Mucorineae</taxon>
        <taxon>Rhizopodaceae</taxon>
        <taxon>Rhizopus</taxon>
    </lineage>
</organism>
<dbReference type="EMBL" id="KV921992">
    <property type="protein sequence ID" value="ORE03753.1"/>
    <property type="molecule type" value="Genomic_DNA"/>
</dbReference>
<sequence>MDDDGINAMSIDNIPETEVSENETGEFEEMASDLDWYKYNAHKEEAFDARPFQGVSMDGPIEAKLSNTVTDDPALEASLKIFQYAKKKGVSREDFDGIIGMVNSHIKKCFPKAPFLYSDSKLRD</sequence>
<dbReference type="VEuPathDB" id="FungiDB:BCV72DRAFT_307925"/>
<accession>A0A1X0QVF7</accession>
<dbReference type="Proteomes" id="UP000242414">
    <property type="component" value="Unassembled WGS sequence"/>
</dbReference>
<reference evidence="2" key="1">
    <citation type="journal article" date="2016" name="Proc. Natl. Acad. Sci. U.S.A.">
        <title>Lipid metabolic changes in an early divergent fungus govern the establishment of a mutualistic symbiosis with endobacteria.</title>
        <authorList>
            <person name="Lastovetsky O.A."/>
            <person name="Gaspar M.L."/>
            <person name="Mondo S.J."/>
            <person name="LaButti K.M."/>
            <person name="Sandor L."/>
            <person name="Grigoriev I.V."/>
            <person name="Henry S.A."/>
            <person name="Pawlowska T.E."/>
        </authorList>
    </citation>
    <scope>NUCLEOTIDE SEQUENCE [LARGE SCALE GENOMIC DNA]</scope>
    <source>
        <strain evidence="2">ATCC 52814</strain>
    </source>
</reference>
<feature type="region of interest" description="Disordered" evidence="1">
    <location>
        <begin position="1"/>
        <end position="24"/>
    </location>
</feature>
<gene>
    <name evidence="2" type="ORF">BCV72DRAFT_307925</name>
</gene>
<proteinExistence type="predicted"/>
<evidence type="ECO:0000313" key="2">
    <source>
        <dbReference type="EMBL" id="ORE03753.1"/>
    </source>
</evidence>
<protein>
    <submittedName>
        <fullName evidence="2">Uncharacterized protein</fullName>
    </submittedName>
</protein>
<name>A0A1X0QVF7_RHIZD</name>
<evidence type="ECO:0000256" key="1">
    <source>
        <dbReference type="SAM" id="MobiDB-lite"/>
    </source>
</evidence>
<dbReference type="AlphaFoldDB" id="A0A1X0QVF7"/>